<keyword evidence="3" id="KW-1185">Reference proteome</keyword>
<organism evidence="2 3">
    <name type="scientific">Aspergillus mulundensis</name>
    <dbReference type="NCBI Taxonomy" id="1810919"/>
    <lineage>
        <taxon>Eukaryota</taxon>
        <taxon>Fungi</taxon>
        <taxon>Dikarya</taxon>
        <taxon>Ascomycota</taxon>
        <taxon>Pezizomycotina</taxon>
        <taxon>Eurotiomycetes</taxon>
        <taxon>Eurotiomycetidae</taxon>
        <taxon>Eurotiales</taxon>
        <taxon>Aspergillaceae</taxon>
        <taxon>Aspergillus</taxon>
        <taxon>Aspergillus subgen. Nidulantes</taxon>
    </lineage>
</organism>
<dbReference type="GeneID" id="38114321"/>
<evidence type="ECO:0000313" key="2">
    <source>
        <dbReference type="EMBL" id="RDW83625.1"/>
    </source>
</evidence>
<dbReference type="RefSeq" id="XP_026604963.1">
    <property type="nucleotide sequence ID" value="XM_026745967.1"/>
</dbReference>
<comment type="caution">
    <text evidence="2">The sequence shown here is derived from an EMBL/GenBank/DDBJ whole genome shotgun (WGS) entry which is preliminary data.</text>
</comment>
<evidence type="ECO:0000256" key="1">
    <source>
        <dbReference type="SAM" id="Coils"/>
    </source>
</evidence>
<accession>A0A3D8SBB4</accession>
<protein>
    <submittedName>
        <fullName evidence="2">Uncharacterized protein</fullName>
    </submittedName>
</protein>
<gene>
    <name evidence="2" type="ORF">DSM5745_03951</name>
</gene>
<proteinExistence type="predicted"/>
<dbReference type="AlphaFoldDB" id="A0A3D8SBB4"/>
<evidence type="ECO:0000313" key="3">
    <source>
        <dbReference type="Proteomes" id="UP000256690"/>
    </source>
</evidence>
<sequence length="405" mass="45800">MSASVHKPTANEQETFDLVTDVGLRNKFLMGLVVEKLKAQKLNSGVVTDHFDRFAQWFNKATVETANKPMVTTWVQRLETHLERLDNNLNHYEHVKNEDIEEMQRATKRNLGSVFVVIKLLTSSNANEKPTQPQGQGQLQDNRRELAGKFSNDQAKRKYGAVASPNFHFGFIDTAQAYTNFPDRHAALPSTAGSPLKHEWTPNWDAKGHKSFNEYVSTINAGTERTNRSNEDILLDMKYPAMTPIAKAKELKRQEDDEAARKAMFAKEAKMYEAEQQRKGLVPAAPAPYSVKSMKAAKQLGSISAHIRAKHAEEVKERERADELKRAAALEADQKALDEKRKAELAQITAEHKAKREAFMKAIHDKANEAKEYDFVEPGEADFDDIFADFDRLSLADADEDWVDV</sequence>
<name>A0A3D8SBB4_9EURO</name>
<reference evidence="2 3" key="1">
    <citation type="journal article" date="2018" name="IMA Fungus">
        <title>IMA Genome-F 9: Draft genome sequence of Annulohypoxylon stygium, Aspergillus mulundensis, Berkeleyomyces basicola (syn. Thielaviopsis basicola), Ceratocystis smalleyi, two Cercospora beticola strains, Coleophoma cylindrospora, Fusarium fracticaudum, Phialophora cf. hyalina, and Morchella septimelata.</title>
        <authorList>
            <person name="Wingfield B.D."/>
            <person name="Bills G.F."/>
            <person name="Dong Y."/>
            <person name="Huang W."/>
            <person name="Nel W.J."/>
            <person name="Swalarsk-Parry B.S."/>
            <person name="Vaghefi N."/>
            <person name="Wilken P.M."/>
            <person name="An Z."/>
            <person name="de Beer Z.W."/>
            <person name="De Vos L."/>
            <person name="Chen L."/>
            <person name="Duong T.A."/>
            <person name="Gao Y."/>
            <person name="Hammerbacher A."/>
            <person name="Kikkert J.R."/>
            <person name="Li Y."/>
            <person name="Li H."/>
            <person name="Li K."/>
            <person name="Li Q."/>
            <person name="Liu X."/>
            <person name="Ma X."/>
            <person name="Naidoo K."/>
            <person name="Pethybridge S.J."/>
            <person name="Sun J."/>
            <person name="Steenkamp E.T."/>
            <person name="van der Nest M.A."/>
            <person name="van Wyk S."/>
            <person name="Wingfield M.J."/>
            <person name="Xiong C."/>
            <person name="Yue Q."/>
            <person name="Zhang X."/>
        </authorList>
    </citation>
    <scope>NUCLEOTIDE SEQUENCE [LARGE SCALE GENOMIC DNA]</scope>
    <source>
        <strain evidence="2 3">DSM 5745</strain>
    </source>
</reference>
<dbReference type="EMBL" id="PVWQ01000004">
    <property type="protein sequence ID" value="RDW83625.1"/>
    <property type="molecule type" value="Genomic_DNA"/>
</dbReference>
<feature type="coiled-coil region" evidence="1">
    <location>
        <begin position="75"/>
        <end position="102"/>
    </location>
</feature>
<dbReference type="Proteomes" id="UP000256690">
    <property type="component" value="Unassembled WGS sequence"/>
</dbReference>
<keyword evidence="1" id="KW-0175">Coiled coil</keyword>